<proteinExistence type="predicted"/>
<dbReference type="EMBL" id="CAMXCT030005385">
    <property type="protein sequence ID" value="CAL4799507.1"/>
    <property type="molecule type" value="Genomic_DNA"/>
</dbReference>
<organism evidence="1">
    <name type="scientific">Cladocopium goreaui</name>
    <dbReference type="NCBI Taxonomy" id="2562237"/>
    <lineage>
        <taxon>Eukaryota</taxon>
        <taxon>Sar</taxon>
        <taxon>Alveolata</taxon>
        <taxon>Dinophyceae</taxon>
        <taxon>Suessiales</taxon>
        <taxon>Symbiodiniaceae</taxon>
        <taxon>Cladocopium</taxon>
    </lineage>
</organism>
<name>A0A9P1DM94_9DINO</name>
<dbReference type="EMBL" id="CAMXCT020005385">
    <property type="protein sequence ID" value="CAL1165570.1"/>
    <property type="molecule type" value="Genomic_DNA"/>
</dbReference>
<comment type="caution">
    <text evidence="1">The sequence shown here is derived from an EMBL/GenBank/DDBJ whole genome shotgun (WGS) entry which is preliminary data.</text>
</comment>
<gene>
    <name evidence="1" type="ORF">C1SCF055_LOCUS37285</name>
</gene>
<evidence type="ECO:0000313" key="1">
    <source>
        <dbReference type="EMBL" id="CAI4012195.1"/>
    </source>
</evidence>
<keyword evidence="3" id="KW-1185">Reference proteome</keyword>
<keyword evidence="2" id="KW-0648">Protein biosynthesis</keyword>
<dbReference type="Proteomes" id="UP001152797">
    <property type="component" value="Unassembled WGS sequence"/>
</dbReference>
<feature type="non-terminal residue" evidence="1">
    <location>
        <position position="110"/>
    </location>
</feature>
<reference evidence="1" key="1">
    <citation type="submission" date="2022-10" db="EMBL/GenBank/DDBJ databases">
        <authorList>
            <person name="Chen Y."/>
            <person name="Dougan E. K."/>
            <person name="Chan C."/>
            <person name="Rhodes N."/>
            <person name="Thang M."/>
        </authorList>
    </citation>
    <scope>NUCLEOTIDE SEQUENCE</scope>
</reference>
<evidence type="ECO:0000313" key="3">
    <source>
        <dbReference type="Proteomes" id="UP001152797"/>
    </source>
</evidence>
<dbReference type="OrthoDB" id="10444790at2759"/>
<evidence type="ECO:0000313" key="2">
    <source>
        <dbReference type="EMBL" id="CAL4799507.1"/>
    </source>
</evidence>
<protein>
    <submittedName>
        <fullName evidence="2">Eukaryotic translation initiation factor 3 subunit B (eIF3b) (Eukaryotic translation initiation factor 3 subunit 9)</fullName>
    </submittedName>
</protein>
<keyword evidence="2" id="KW-0396">Initiation factor</keyword>
<dbReference type="AlphaFoldDB" id="A0A9P1DM94"/>
<accession>A0A9P1DM94</accession>
<dbReference type="EMBL" id="CAMXCT010005385">
    <property type="protein sequence ID" value="CAI4012195.1"/>
    <property type="molecule type" value="Genomic_DNA"/>
</dbReference>
<reference evidence="2 3" key="2">
    <citation type="submission" date="2024-05" db="EMBL/GenBank/DDBJ databases">
        <authorList>
            <person name="Chen Y."/>
            <person name="Shah S."/>
            <person name="Dougan E. K."/>
            <person name="Thang M."/>
            <person name="Chan C."/>
        </authorList>
    </citation>
    <scope>NUCLEOTIDE SEQUENCE [LARGE SCALE GENOMIC DNA]</scope>
</reference>
<dbReference type="GO" id="GO:0003743">
    <property type="term" value="F:translation initiation factor activity"/>
    <property type="evidence" value="ECO:0007669"/>
    <property type="project" value="UniProtKB-KW"/>
</dbReference>
<sequence length="110" mass="12238">VPGSDRLRPFKTTAAMRDIQELVAQELEDQDLEELLDCVSDGDGEPLDSLEAPLRLDDSFPCSIFIAGVPKVSKEKYDKLFNVLSKLINKYGESDKDMPYNPDGTETEAV</sequence>